<comment type="caution">
    <text evidence="2">The sequence shown here is derived from an EMBL/GenBank/DDBJ whole genome shotgun (WGS) entry which is preliminary data.</text>
</comment>
<feature type="region of interest" description="Disordered" evidence="1">
    <location>
        <begin position="278"/>
        <end position="301"/>
    </location>
</feature>
<dbReference type="RefSeq" id="WP_206575477.1">
    <property type="nucleotide sequence ID" value="NZ_JAFKCV010000017.1"/>
</dbReference>
<reference evidence="2" key="1">
    <citation type="submission" date="2021-03" db="EMBL/GenBank/DDBJ databases">
        <title>novel species isolated from a fishpond in China.</title>
        <authorList>
            <person name="Lu H."/>
            <person name="Cai Z."/>
        </authorList>
    </citation>
    <scope>NUCLEOTIDE SEQUENCE</scope>
    <source>
        <strain evidence="2">JCM 30855</strain>
    </source>
</reference>
<protein>
    <submittedName>
        <fullName evidence="2">Uncharacterized protein</fullName>
    </submittedName>
</protein>
<dbReference type="AlphaFoldDB" id="A0A939DSE9"/>
<accession>A0A939DSE9</accession>
<dbReference type="EMBL" id="JAFKCV010000017">
    <property type="protein sequence ID" value="MBN7827365.1"/>
    <property type="molecule type" value="Genomic_DNA"/>
</dbReference>
<name>A0A939DSE9_9ALTE</name>
<proteinExistence type="predicted"/>
<gene>
    <name evidence="2" type="ORF">J0A66_19205</name>
</gene>
<sequence length="336" mass="37656">MDLESIRPKESPRIIDLVTEVGIDTSNWAINEDGTECAVPASNPKYCYEWCFRDHKRKILLLNLWFDETSVEDGVLVQRQNLRGLASTDKASNRRRRAANMDSALRVASMGGWTVRVMIMDGKNESDAKQKASARMLDPNPWRVEKYDEETGDCILVREGLSASVQEMESKTWSQEELRALVGAYVEMRDKQLAGETFLKEGLYRRLAEQFGRAEKSLQDQMQVISHVFAQQGRQWIKGLRPARNVGANKTKEIEALLAEVEGTSHSDAASFYSTVDDFRRKGLPPPSGSRVPGQSENISTTYNRDPQVIAWILNEADGTCESCGSPAPFVKSDGS</sequence>
<keyword evidence="3" id="KW-1185">Reference proteome</keyword>
<dbReference type="Proteomes" id="UP000664654">
    <property type="component" value="Unassembled WGS sequence"/>
</dbReference>
<organism evidence="2 3">
    <name type="scientific">Bowmanella dokdonensis</name>
    <dbReference type="NCBI Taxonomy" id="751969"/>
    <lineage>
        <taxon>Bacteria</taxon>
        <taxon>Pseudomonadati</taxon>
        <taxon>Pseudomonadota</taxon>
        <taxon>Gammaproteobacteria</taxon>
        <taxon>Alteromonadales</taxon>
        <taxon>Alteromonadaceae</taxon>
        <taxon>Bowmanella</taxon>
    </lineage>
</organism>
<evidence type="ECO:0000313" key="3">
    <source>
        <dbReference type="Proteomes" id="UP000664654"/>
    </source>
</evidence>
<evidence type="ECO:0000256" key="1">
    <source>
        <dbReference type="SAM" id="MobiDB-lite"/>
    </source>
</evidence>
<evidence type="ECO:0000313" key="2">
    <source>
        <dbReference type="EMBL" id="MBN7827365.1"/>
    </source>
</evidence>